<sequence length="132" mass="14145">MTPHLDSVTVGASDFAASAEFYEAALGALGFVRTHELVDEEEDDAAVEALGWGPAGAPAQVWLVTSGVPTRDVHVRLRVASRLDVEEFHSAALAAGGREHAAPRRWTPYRRGEFNAIVRDPDGNLVEAVAPE</sequence>
<dbReference type="Pfam" id="PF00903">
    <property type="entry name" value="Glyoxalase"/>
    <property type="match status" value="1"/>
</dbReference>
<dbReference type="EMBL" id="FQVU01000001">
    <property type="protein sequence ID" value="SHF50273.1"/>
    <property type="molecule type" value="Genomic_DNA"/>
</dbReference>
<dbReference type="InterPro" id="IPR037523">
    <property type="entry name" value="VOC_core"/>
</dbReference>
<dbReference type="Proteomes" id="UP000186132">
    <property type="component" value="Unassembled WGS sequence"/>
</dbReference>
<evidence type="ECO:0000259" key="1">
    <source>
        <dbReference type="PROSITE" id="PS51819"/>
    </source>
</evidence>
<protein>
    <submittedName>
        <fullName evidence="2">Catechol 2,3-dioxygenase</fullName>
    </submittedName>
</protein>
<evidence type="ECO:0000313" key="2">
    <source>
        <dbReference type="EMBL" id="SHF50273.1"/>
    </source>
</evidence>
<dbReference type="Gene3D" id="3.10.180.10">
    <property type="entry name" value="2,3-Dihydroxybiphenyl 1,2-Dioxygenase, domain 1"/>
    <property type="match status" value="1"/>
</dbReference>
<dbReference type="AlphaFoldDB" id="A0A1M5C6A1"/>
<dbReference type="SUPFAM" id="SSF54593">
    <property type="entry name" value="Glyoxalase/Bleomycin resistance protein/Dihydroxybiphenyl dioxygenase"/>
    <property type="match status" value="1"/>
</dbReference>
<name>A0A1M5C6A1_9ACTN</name>
<dbReference type="InterPro" id="IPR004360">
    <property type="entry name" value="Glyas_Fos-R_dOase_dom"/>
</dbReference>
<keyword evidence="2" id="KW-0223">Dioxygenase</keyword>
<dbReference type="InterPro" id="IPR029068">
    <property type="entry name" value="Glyas_Bleomycin-R_OHBP_Dase"/>
</dbReference>
<keyword evidence="2" id="KW-0560">Oxidoreductase</keyword>
<evidence type="ECO:0000313" key="3">
    <source>
        <dbReference type="Proteomes" id="UP000186132"/>
    </source>
</evidence>
<feature type="domain" description="VOC" evidence="1">
    <location>
        <begin position="4"/>
        <end position="131"/>
    </location>
</feature>
<dbReference type="PROSITE" id="PS51819">
    <property type="entry name" value="VOC"/>
    <property type="match status" value="1"/>
</dbReference>
<organism evidence="2 3">
    <name type="scientific">Jatrophihabitans endophyticus</name>
    <dbReference type="NCBI Taxonomy" id="1206085"/>
    <lineage>
        <taxon>Bacteria</taxon>
        <taxon>Bacillati</taxon>
        <taxon>Actinomycetota</taxon>
        <taxon>Actinomycetes</taxon>
        <taxon>Jatrophihabitantales</taxon>
        <taxon>Jatrophihabitantaceae</taxon>
        <taxon>Jatrophihabitans</taxon>
    </lineage>
</organism>
<dbReference type="GO" id="GO:0051213">
    <property type="term" value="F:dioxygenase activity"/>
    <property type="evidence" value="ECO:0007669"/>
    <property type="project" value="UniProtKB-KW"/>
</dbReference>
<reference evidence="2 3" key="1">
    <citation type="submission" date="2016-11" db="EMBL/GenBank/DDBJ databases">
        <authorList>
            <person name="Jaros S."/>
            <person name="Januszkiewicz K."/>
            <person name="Wedrychowicz H."/>
        </authorList>
    </citation>
    <scope>NUCLEOTIDE SEQUENCE [LARGE SCALE GENOMIC DNA]</scope>
    <source>
        <strain evidence="2 3">DSM 45627</strain>
    </source>
</reference>
<keyword evidence="3" id="KW-1185">Reference proteome</keyword>
<dbReference type="STRING" id="1206085.SAMN05443575_0122"/>
<dbReference type="PANTHER" id="PTHR35006">
    <property type="entry name" value="GLYOXALASE FAMILY PROTEIN (AFU_ORTHOLOGUE AFUA_5G14830)"/>
    <property type="match status" value="1"/>
</dbReference>
<dbReference type="RefSeq" id="WP_200799968.1">
    <property type="nucleotide sequence ID" value="NZ_FQVU01000001.1"/>
</dbReference>
<dbReference type="PANTHER" id="PTHR35006:SF2">
    <property type="entry name" value="GLYOXALASE FAMILY PROTEIN (AFU_ORTHOLOGUE AFUA_5G14830)"/>
    <property type="match status" value="1"/>
</dbReference>
<gene>
    <name evidence="2" type="ORF">SAMN05443575_0122</name>
</gene>
<proteinExistence type="predicted"/>
<accession>A0A1M5C6A1</accession>